<dbReference type="SUPFAM" id="SSF69786">
    <property type="entry name" value="YggU-like"/>
    <property type="match status" value="1"/>
</dbReference>
<dbReference type="PANTHER" id="PTHR13420:SF7">
    <property type="entry name" value="UPF0235 PROTEIN C15ORF40"/>
    <property type="match status" value="1"/>
</dbReference>
<dbReference type="AlphaFoldDB" id="A0A1E3XCU2"/>
<accession>A0A1E3XCU2</accession>
<organism evidence="3 4">
    <name type="scientific">Candidatus Scalindua rubra</name>
    <dbReference type="NCBI Taxonomy" id="1872076"/>
    <lineage>
        <taxon>Bacteria</taxon>
        <taxon>Pseudomonadati</taxon>
        <taxon>Planctomycetota</taxon>
        <taxon>Candidatus Brocadiia</taxon>
        <taxon>Candidatus Brocadiales</taxon>
        <taxon>Candidatus Scalinduaceae</taxon>
        <taxon>Candidatus Scalindua</taxon>
    </lineage>
</organism>
<comment type="similarity">
    <text evidence="1 2">Belongs to the UPF0235 family.</text>
</comment>
<dbReference type="SMART" id="SM01152">
    <property type="entry name" value="DUF167"/>
    <property type="match status" value="1"/>
</dbReference>
<protein>
    <recommendedName>
        <fullName evidence="2">UPF0235 protein SCARUB_01405</fullName>
    </recommendedName>
</protein>
<dbReference type="Proteomes" id="UP000094056">
    <property type="component" value="Unassembled WGS sequence"/>
</dbReference>
<dbReference type="EMBL" id="MAYW01000028">
    <property type="protein sequence ID" value="ODS33433.1"/>
    <property type="molecule type" value="Genomic_DNA"/>
</dbReference>
<dbReference type="HAMAP" id="MF_00634">
    <property type="entry name" value="UPF0235"/>
    <property type="match status" value="1"/>
</dbReference>
<dbReference type="InterPro" id="IPR003746">
    <property type="entry name" value="DUF167"/>
</dbReference>
<evidence type="ECO:0000256" key="1">
    <source>
        <dbReference type="ARBA" id="ARBA00010364"/>
    </source>
</evidence>
<reference evidence="3 4" key="1">
    <citation type="submission" date="2016-07" db="EMBL/GenBank/DDBJ databases">
        <title>Draft genome of Scalindua rubra, obtained from a brine-seawater interface in the Red Sea, sheds light on salt adaptation in anammox bacteria.</title>
        <authorList>
            <person name="Speth D.R."/>
            <person name="Lagkouvardos I."/>
            <person name="Wang Y."/>
            <person name="Qian P.-Y."/>
            <person name="Dutilh B.E."/>
            <person name="Jetten M.S."/>
        </authorList>
    </citation>
    <scope>NUCLEOTIDE SEQUENCE [LARGE SCALE GENOMIC DNA]</scope>
    <source>
        <strain evidence="3">BSI-1</strain>
    </source>
</reference>
<dbReference type="GO" id="GO:0005737">
    <property type="term" value="C:cytoplasm"/>
    <property type="evidence" value="ECO:0007669"/>
    <property type="project" value="TreeGrafter"/>
</dbReference>
<dbReference type="Pfam" id="PF02594">
    <property type="entry name" value="DUF167"/>
    <property type="match status" value="1"/>
</dbReference>
<evidence type="ECO:0000313" key="4">
    <source>
        <dbReference type="Proteomes" id="UP000094056"/>
    </source>
</evidence>
<proteinExistence type="inferred from homology"/>
<dbReference type="InterPro" id="IPR036591">
    <property type="entry name" value="YggU-like_sf"/>
</dbReference>
<dbReference type="NCBIfam" id="TIGR00251">
    <property type="entry name" value="DUF167 family protein"/>
    <property type="match status" value="1"/>
</dbReference>
<dbReference type="Gene3D" id="3.30.1200.10">
    <property type="entry name" value="YggU-like"/>
    <property type="match status" value="1"/>
</dbReference>
<dbReference type="PANTHER" id="PTHR13420">
    <property type="entry name" value="UPF0235 PROTEIN C15ORF40"/>
    <property type="match status" value="1"/>
</dbReference>
<evidence type="ECO:0000256" key="2">
    <source>
        <dbReference type="HAMAP-Rule" id="MF_00634"/>
    </source>
</evidence>
<gene>
    <name evidence="3" type="ORF">SCARUB_01405</name>
</gene>
<name>A0A1E3XCU2_9BACT</name>
<evidence type="ECO:0000313" key="3">
    <source>
        <dbReference type="EMBL" id="ODS33433.1"/>
    </source>
</evidence>
<sequence length="98" mass="10966">MMIKIREMEGGIVIPVKVQPNSSKNGIMGEYANRIKIAVTVPPEKGKANKAVIKVLAEWLDVKSPDIQIISGEKSKDKEVFVRNITKKDVFKLALQIY</sequence>
<comment type="caution">
    <text evidence="3">The sequence shown here is derived from an EMBL/GenBank/DDBJ whole genome shotgun (WGS) entry which is preliminary data.</text>
</comment>